<protein>
    <recommendedName>
        <fullName evidence="3">DDE Tnp4 domain-containing protein</fullName>
    </recommendedName>
</protein>
<reference evidence="1 2" key="1">
    <citation type="submission" date="2023-02" db="EMBL/GenBank/DDBJ databases">
        <title>LHISI_Scaffold_Assembly.</title>
        <authorList>
            <person name="Stuart O.P."/>
            <person name="Cleave R."/>
            <person name="Magrath M.J.L."/>
            <person name="Mikheyev A.S."/>
        </authorList>
    </citation>
    <scope>NUCLEOTIDE SEQUENCE [LARGE SCALE GENOMIC DNA]</scope>
    <source>
        <strain evidence="1">Daus_M_001</strain>
        <tissue evidence="1">Leg muscle</tissue>
    </source>
</reference>
<dbReference type="EMBL" id="JARBHB010000004">
    <property type="protein sequence ID" value="KAJ8885984.1"/>
    <property type="molecule type" value="Genomic_DNA"/>
</dbReference>
<comment type="caution">
    <text evidence="1">The sequence shown here is derived from an EMBL/GenBank/DDBJ whole genome shotgun (WGS) entry which is preliminary data.</text>
</comment>
<accession>A0ABQ9HPB4</accession>
<organism evidence="1 2">
    <name type="scientific">Dryococelus australis</name>
    <dbReference type="NCBI Taxonomy" id="614101"/>
    <lineage>
        <taxon>Eukaryota</taxon>
        <taxon>Metazoa</taxon>
        <taxon>Ecdysozoa</taxon>
        <taxon>Arthropoda</taxon>
        <taxon>Hexapoda</taxon>
        <taxon>Insecta</taxon>
        <taxon>Pterygota</taxon>
        <taxon>Neoptera</taxon>
        <taxon>Polyneoptera</taxon>
        <taxon>Phasmatodea</taxon>
        <taxon>Verophasmatodea</taxon>
        <taxon>Anareolatae</taxon>
        <taxon>Phasmatidae</taxon>
        <taxon>Eurycanthinae</taxon>
        <taxon>Dryococelus</taxon>
    </lineage>
</organism>
<gene>
    <name evidence="1" type="ORF">PR048_012190</name>
</gene>
<dbReference type="Proteomes" id="UP001159363">
    <property type="component" value="Chromosome X"/>
</dbReference>
<sequence>MGSSSDEDTVVAVACHEVEEKKIRMHSFWSGIRCSCDSTTPEGIEVTGPVSVEGGIVLLALIDANYRFITVDLGAYGKNSDRSSSLGKSLVSGQLNIPSDKALPNTDFVLPRVIVGEEAFPLQRHFMRPYPGIQSAKDEAIKVYIGCSR</sequence>
<proteinExistence type="predicted"/>
<evidence type="ECO:0000313" key="1">
    <source>
        <dbReference type="EMBL" id="KAJ8885984.1"/>
    </source>
</evidence>
<name>A0ABQ9HPB4_9NEOP</name>
<keyword evidence="2" id="KW-1185">Reference proteome</keyword>
<evidence type="ECO:0008006" key="3">
    <source>
        <dbReference type="Google" id="ProtNLM"/>
    </source>
</evidence>
<evidence type="ECO:0000313" key="2">
    <source>
        <dbReference type="Proteomes" id="UP001159363"/>
    </source>
</evidence>